<reference evidence="1 2" key="1">
    <citation type="submission" date="2016-10" db="EMBL/GenBank/DDBJ databases">
        <authorList>
            <person name="de Groot N.N."/>
        </authorList>
    </citation>
    <scope>NUCLEOTIDE SEQUENCE [LARGE SCALE GENOMIC DNA]</scope>
    <source>
        <strain evidence="1 2">DSM 44149</strain>
    </source>
</reference>
<organism evidence="1 2">
    <name type="scientific">Allokutzneria albata</name>
    <name type="common">Kibdelosporangium albatum</name>
    <dbReference type="NCBI Taxonomy" id="211114"/>
    <lineage>
        <taxon>Bacteria</taxon>
        <taxon>Bacillati</taxon>
        <taxon>Actinomycetota</taxon>
        <taxon>Actinomycetes</taxon>
        <taxon>Pseudonocardiales</taxon>
        <taxon>Pseudonocardiaceae</taxon>
        <taxon>Allokutzneria</taxon>
    </lineage>
</organism>
<dbReference type="AlphaFoldDB" id="A0A1H0DV71"/>
<dbReference type="STRING" id="211114.SAMN04489726_8005"/>
<name>A0A1H0DV71_ALLAB</name>
<accession>A0A1H0DV71</accession>
<protein>
    <submittedName>
        <fullName evidence="1">Uncharacterized protein</fullName>
    </submittedName>
</protein>
<gene>
    <name evidence="1" type="ORF">SAMN04489726_8005</name>
</gene>
<dbReference type="Proteomes" id="UP000183376">
    <property type="component" value="Chromosome I"/>
</dbReference>
<sequence length="186" mass="20665">MAVRVKVVGTEQFEELARRLRETGNGAIAREMAKSLRASAEPAKAAAEQSVLGLPISGHSSGRGRAQREAYLLSRRKRVSARMAQRIREGAGLRASTANALRTEVTASARTARLRIKVQKSLLPPGMRKLPKHMNSGKWRHPVWGNREVWVAQTAPPHWFDDPMQTEGPQVRDAAQQVVSSYLKRL</sequence>
<evidence type="ECO:0000313" key="2">
    <source>
        <dbReference type="Proteomes" id="UP000183376"/>
    </source>
</evidence>
<proteinExistence type="predicted"/>
<keyword evidence="2" id="KW-1185">Reference proteome</keyword>
<dbReference type="RefSeq" id="WP_157376122.1">
    <property type="nucleotide sequence ID" value="NZ_LT629701.1"/>
</dbReference>
<dbReference type="eggNOG" id="ENOG5031Q0F">
    <property type="taxonomic scope" value="Bacteria"/>
</dbReference>
<dbReference type="EMBL" id="LT629701">
    <property type="protein sequence ID" value="SDN73881.1"/>
    <property type="molecule type" value="Genomic_DNA"/>
</dbReference>
<evidence type="ECO:0000313" key="1">
    <source>
        <dbReference type="EMBL" id="SDN73881.1"/>
    </source>
</evidence>